<dbReference type="InterPro" id="IPR018195">
    <property type="entry name" value="Transferrin_Fe_BS"/>
</dbReference>
<keyword evidence="6 19" id="KW-0479">Metal-binding</keyword>
<evidence type="ECO:0000256" key="19">
    <source>
        <dbReference type="PIRSR" id="PIRSR002549-3"/>
    </source>
</evidence>
<evidence type="ECO:0000256" key="12">
    <source>
        <dbReference type="ARBA" id="ARBA00023136"/>
    </source>
</evidence>
<keyword evidence="10 19" id="KW-0408">Iron</keyword>
<dbReference type="AlphaFoldDB" id="V8NAN9"/>
<proteinExistence type="predicted"/>
<dbReference type="PROSITE" id="PS00205">
    <property type="entry name" value="TRANSFERRIN_LIKE_1"/>
    <property type="match status" value="1"/>
</dbReference>
<feature type="binding site" evidence="18">
    <location>
        <position position="533"/>
    </location>
    <ligand>
        <name>hydrogencarbonate</name>
        <dbReference type="ChEBI" id="CHEBI:17544"/>
        <label>1</label>
    </ligand>
</feature>
<feature type="binding site" evidence="18">
    <location>
        <position position="529"/>
    </location>
    <ligand>
        <name>hydrogencarbonate</name>
        <dbReference type="ChEBI" id="CHEBI:17544"/>
        <label>1</label>
    </ligand>
</feature>
<evidence type="ECO:0000259" key="21">
    <source>
        <dbReference type="PROSITE" id="PS51408"/>
    </source>
</evidence>
<reference evidence="22 23" key="1">
    <citation type="journal article" date="2013" name="Proc. Natl. Acad. Sci. U.S.A.">
        <title>The king cobra genome reveals dynamic gene evolution and adaptation in the snake venom system.</title>
        <authorList>
            <person name="Vonk F.J."/>
            <person name="Casewell N.R."/>
            <person name="Henkel C.V."/>
            <person name="Heimberg A.M."/>
            <person name="Jansen H.J."/>
            <person name="McCleary R.J."/>
            <person name="Kerkkamp H.M."/>
            <person name="Vos R.A."/>
            <person name="Guerreiro I."/>
            <person name="Calvete J.J."/>
            <person name="Wuster W."/>
            <person name="Woods A.E."/>
            <person name="Logan J.M."/>
            <person name="Harrison R.A."/>
            <person name="Castoe T.A."/>
            <person name="de Koning A.P."/>
            <person name="Pollock D.D."/>
            <person name="Yandell M."/>
            <person name="Calderon D."/>
            <person name="Renjifo C."/>
            <person name="Currier R.B."/>
            <person name="Salgado D."/>
            <person name="Pla D."/>
            <person name="Sanz L."/>
            <person name="Hyder A.S."/>
            <person name="Ribeiro J.M."/>
            <person name="Arntzen J.W."/>
            <person name="van den Thillart G.E."/>
            <person name="Boetzer M."/>
            <person name="Pirovano W."/>
            <person name="Dirks R.P."/>
            <person name="Spaink H.P."/>
            <person name="Duboule D."/>
            <person name="McGlinn E."/>
            <person name="Kini R.M."/>
            <person name="Richardson M.K."/>
        </authorList>
    </citation>
    <scope>NUCLEOTIDE SEQUENCE</scope>
    <source>
        <tissue evidence="22">Blood</tissue>
    </source>
</reference>
<feature type="disulfide bond" evidence="20">
    <location>
        <begin position="654"/>
        <end position="668"/>
    </location>
</feature>
<dbReference type="PROSITE" id="PS51408">
    <property type="entry name" value="TRANSFERRIN_LIKE_4"/>
    <property type="match status" value="2"/>
</dbReference>
<dbReference type="GO" id="GO:0098552">
    <property type="term" value="C:side of membrane"/>
    <property type="evidence" value="ECO:0007669"/>
    <property type="project" value="UniProtKB-KW"/>
</dbReference>
<feature type="binding site" evidence="19">
    <location>
        <position position="502"/>
    </location>
    <ligand>
        <name>Fe(3+)</name>
        <dbReference type="ChEBI" id="CHEBI:29034"/>
        <label>1</label>
    </ligand>
</feature>
<feature type="domain" description="Transferrin-like" evidence="21">
    <location>
        <begin position="105"/>
        <end position="435"/>
    </location>
</feature>
<keyword evidence="9" id="KW-0862">Zinc</keyword>
<evidence type="ECO:0000256" key="11">
    <source>
        <dbReference type="ARBA" id="ARBA00023065"/>
    </source>
</evidence>
<evidence type="ECO:0000256" key="4">
    <source>
        <dbReference type="ARBA" id="ARBA00022496"/>
    </source>
</evidence>
<gene>
    <name evidence="22" type="primary">TF</name>
    <name evidence="22" type="ORF">L345_15652</name>
</gene>
<keyword evidence="3" id="KW-1003">Cell membrane</keyword>
<feature type="binding site" evidence="18">
    <location>
        <position position="220"/>
    </location>
    <ligand>
        <name>hydrogencarbonate</name>
        <dbReference type="ChEBI" id="CHEBI:17544"/>
        <label>1</label>
    </ligand>
</feature>
<feature type="binding site" evidence="19">
    <location>
        <position position="189"/>
    </location>
    <ligand>
        <name>Fe(3+)</name>
        <dbReference type="ChEBI" id="CHEBI:29034"/>
        <label>1</label>
    </ligand>
</feature>
<feature type="binding site" evidence="18">
    <location>
        <position position="536"/>
    </location>
    <ligand>
        <name>hydrogencarbonate</name>
        <dbReference type="ChEBI" id="CHEBI:17544"/>
        <label>1</label>
    </ligand>
</feature>
<keyword evidence="2" id="KW-0813">Transport</keyword>
<dbReference type="GO" id="GO:0006826">
    <property type="term" value="P:iron ion transport"/>
    <property type="evidence" value="ECO:0007669"/>
    <property type="project" value="UniProtKB-KW"/>
</dbReference>
<evidence type="ECO:0000313" key="22">
    <source>
        <dbReference type="EMBL" id="ETE58627.1"/>
    </source>
</evidence>
<accession>V8NAN9</accession>
<feature type="binding site" evidence="18">
    <location>
        <position position="218"/>
    </location>
    <ligand>
        <name>hydrogencarbonate</name>
        <dbReference type="ChEBI" id="CHEBI:17544"/>
        <label>1</label>
    </ligand>
</feature>
<name>V8NAN9_OPHHA</name>
<dbReference type="GO" id="GO:0005615">
    <property type="term" value="C:extracellular space"/>
    <property type="evidence" value="ECO:0007669"/>
    <property type="project" value="InterPro"/>
</dbReference>
<feature type="binding site" evidence="18">
    <location>
        <position position="221"/>
    </location>
    <ligand>
        <name>hydrogencarbonate</name>
        <dbReference type="ChEBI" id="CHEBI:17544"/>
        <label>1</label>
    </ligand>
</feature>
<evidence type="ECO:0000256" key="9">
    <source>
        <dbReference type="ARBA" id="ARBA00022833"/>
    </source>
</evidence>
<feature type="binding site" evidence="19">
    <location>
        <position position="292"/>
    </location>
    <ligand>
        <name>Fe(3+)</name>
        <dbReference type="ChEBI" id="CHEBI:29034"/>
        <label>1</label>
    </ligand>
</feature>
<evidence type="ECO:0000256" key="1">
    <source>
        <dbReference type="ARBA" id="ARBA00004609"/>
    </source>
</evidence>
<dbReference type="Pfam" id="PF00405">
    <property type="entry name" value="Transferrin"/>
    <property type="match status" value="2"/>
</dbReference>
<keyword evidence="8" id="KW-0677">Repeat</keyword>
<feature type="binding site" evidence="18">
    <location>
        <position position="535"/>
    </location>
    <ligand>
        <name>hydrogencarbonate</name>
        <dbReference type="ChEBI" id="CHEBI:17544"/>
        <label>1</label>
    </ligand>
</feature>
<dbReference type="FunFam" id="3.40.190.10:FF:000108">
    <property type="entry name" value="melanotransferrin"/>
    <property type="match status" value="2"/>
</dbReference>
<keyword evidence="7" id="KW-0732">Signal</keyword>
<feature type="binding site" evidence="19">
    <location>
        <position position="357"/>
    </location>
    <ligand>
        <name>Fe(3+)</name>
        <dbReference type="ChEBI" id="CHEBI:29034"/>
        <label>1</label>
    </ligand>
</feature>
<dbReference type="Proteomes" id="UP000018936">
    <property type="component" value="Unassembled WGS sequence"/>
</dbReference>
<feature type="binding site" evidence="19">
    <location>
        <position position="160"/>
    </location>
    <ligand>
        <name>Fe(3+)</name>
        <dbReference type="ChEBI" id="CHEBI:29034"/>
        <label>1</label>
    </ligand>
</feature>
<protein>
    <recommendedName>
        <fullName evidence="17">Melanotransferrin</fullName>
    </recommendedName>
</protein>
<evidence type="ECO:0000256" key="5">
    <source>
        <dbReference type="ARBA" id="ARBA00022622"/>
    </source>
</evidence>
<keyword evidence="23" id="KW-1185">Reference proteome</keyword>
<dbReference type="CDD" id="cd13529">
    <property type="entry name" value="PBP2_transferrin"/>
    <property type="match status" value="1"/>
</dbReference>
<feature type="disulfide bond" evidence="20">
    <location>
        <begin position="118"/>
        <end position="136"/>
    </location>
</feature>
<keyword evidence="13 20" id="KW-1015">Disulfide bond</keyword>
<dbReference type="PANTHER" id="PTHR11485">
    <property type="entry name" value="TRANSFERRIN"/>
    <property type="match status" value="1"/>
</dbReference>
<evidence type="ECO:0000256" key="17">
    <source>
        <dbReference type="ARBA" id="ARBA00072985"/>
    </source>
</evidence>
<dbReference type="GO" id="GO:0005769">
    <property type="term" value="C:early endosome"/>
    <property type="evidence" value="ECO:0007669"/>
    <property type="project" value="TreeGrafter"/>
</dbReference>
<dbReference type="GO" id="GO:0055037">
    <property type="term" value="C:recycling endosome"/>
    <property type="evidence" value="ECO:0007669"/>
    <property type="project" value="TreeGrafter"/>
</dbReference>
<keyword evidence="5" id="KW-0336">GPI-anchor</keyword>
<dbReference type="PRINTS" id="PR00422">
    <property type="entry name" value="TRANSFERRIN"/>
</dbReference>
<evidence type="ECO:0000256" key="10">
    <source>
        <dbReference type="ARBA" id="ARBA00023004"/>
    </source>
</evidence>
<evidence type="ECO:0000256" key="3">
    <source>
        <dbReference type="ARBA" id="ARBA00022475"/>
    </source>
</evidence>
<dbReference type="GO" id="GO:0005886">
    <property type="term" value="C:plasma membrane"/>
    <property type="evidence" value="ECO:0007669"/>
    <property type="project" value="UniProtKB-SubCell"/>
</dbReference>
<dbReference type="PROSITE" id="PS00207">
    <property type="entry name" value="TRANSFERRIN_LIKE_3"/>
    <property type="match status" value="1"/>
</dbReference>
<evidence type="ECO:0000256" key="14">
    <source>
        <dbReference type="ARBA" id="ARBA00023180"/>
    </source>
</evidence>
<evidence type="ECO:0000256" key="7">
    <source>
        <dbReference type="ARBA" id="ARBA00022729"/>
    </source>
</evidence>
<evidence type="ECO:0000256" key="20">
    <source>
        <dbReference type="PIRSR" id="PIRSR002549-4"/>
    </source>
</evidence>
<dbReference type="SUPFAM" id="SSF53850">
    <property type="entry name" value="Periplasmic binding protein-like II"/>
    <property type="match status" value="2"/>
</dbReference>
<evidence type="ECO:0000256" key="6">
    <source>
        <dbReference type="ARBA" id="ARBA00022723"/>
    </source>
</evidence>
<dbReference type="InterPro" id="IPR001156">
    <property type="entry name" value="Transferrin-like_dom"/>
</dbReference>
<keyword evidence="11" id="KW-0406">Ion transport</keyword>
<feature type="disulfide bond" evidence="20">
    <location>
        <begin position="555"/>
        <end position="760"/>
    </location>
</feature>
<feature type="disulfide bond" evidence="20">
    <location>
        <begin position="254"/>
        <end position="271"/>
    </location>
</feature>
<feature type="disulfide bond" evidence="20">
    <location>
        <begin position="212"/>
        <end position="298"/>
    </location>
</feature>
<feature type="disulfide bond" evidence="20">
    <location>
        <begin position="583"/>
        <end position="596"/>
    </location>
</feature>
<feature type="disulfide bond" evidence="20">
    <location>
        <begin position="527"/>
        <end position="613"/>
    </location>
</feature>
<organism evidence="22 23">
    <name type="scientific">Ophiophagus hannah</name>
    <name type="common">King cobra</name>
    <name type="synonym">Naja hannah</name>
    <dbReference type="NCBI Taxonomy" id="8665"/>
    <lineage>
        <taxon>Eukaryota</taxon>
        <taxon>Metazoa</taxon>
        <taxon>Chordata</taxon>
        <taxon>Craniata</taxon>
        <taxon>Vertebrata</taxon>
        <taxon>Euteleostomi</taxon>
        <taxon>Lepidosauria</taxon>
        <taxon>Squamata</taxon>
        <taxon>Bifurcata</taxon>
        <taxon>Unidentata</taxon>
        <taxon>Episquamata</taxon>
        <taxon>Toxicofera</taxon>
        <taxon>Serpentes</taxon>
        <taxon>Colubroidea</taxon>
        <taxon>Elapidae</taxon>
        <taxon>Elapinae</taxon>
        <taxon>Ophiophagus</taxon>
    </lineage>
</organism>
<feature type="binding site" evidence="18">
    <location>
        <position position="214"/>
    </location>
    <ligand>
        <name>hydrogencarbonate</name>
        <dbReference type="ChEBI" id="CHEBI:17544"/>
        <label>1</label>
    </ligand>
</feature>
<evidence type="ECO:0000256" key="16">
    <source>
        <dbReference type="ARBA" id="ARBA00054140"/>
    </source>
</evidence>
<keyword evidence="4" id="KW-0410">Iron transport</keyword>
<dbReference type="PANTHER" id="PTHR11485:SF21">
    <property type="entry name" value="MELANOTRANSFERRIN"/>
    <property type="match status" value="1"/>
</dbReference>
<dbReference type="OrthoDB" id="9981115at2759"/>
<evidence type="ECO:0000256" key="13">
    <source>
        <dbReference type="ARBA" id="ARBA00023157"/>
    </source>
</evidence>
<evidence type="ECO:0000256" key="2">
    <source>
        <dbReference type="ARBA" id="ARBA00022448"/>
    </source>
</evidence>
<feature type="disulfide bond" evidence="20">
    <location>
        <begin position="335"/>
        <end position="349"/>
    </location>
</feature>
<comment type="function">
    <text evidence="16">Involved in iron cellular uptake. Seems to be internalized and then recycled back to the cell membrane. Binds a single atom of iron per subunit. Could also bind zinc.</text>
</comment>
<feature type="domain" description="Transferrin-like" evidence="21">
    <location>
        <begin position="457"/>
        <end position="757"/>
    </location>
</feature>
<feature type="disulfide bond" evidence="20">
    <location>
        <begin position="569"/>
        <end position="586"/>
    </location>
</feature>
<dbReference type="GO" id="GO:0046872">
    <property type="term" value="F:metal ion binding"/>
    <property type="evidence" value="ECO:0007669"/>
    <property type="project" value="UniProtKB-KW"/>
</dbReference>
<evidence type="ECO:0000256" key="18">
    <source>
        <dbReference type="PIRSR" id="PIRSR002549-2"/>
    </source>
</evidence>
<feature type="binding site" evidence="19">
    <location>
        <position position="607"/>
    </location>
    <ligand>
        <name>Fe(3+)</name>
        <dbReference type="ChEBI" id="CHEBI:29034"/>
        <label>2</label>
    </ligand>
</feature>
<evidence type="ECO:0000256" key="8">
    <source>
        <dbReference type="ARBA" id="ARBA00022737"/>
    </source>
</evidence>
<keyword evidence="15" id="KW-0449">Lipoprotein</keyword>
<dbReference type="InterPro" id="IPR016357">
    <property type="entry name" value="Transferrin"/>
</dbReference>
<feature type="disulfide bond" evidence="20">
    <location>
        <begin position="268"/>
        <end position="281"/>
    </location>
</feature>
<dbReference type="SMART" id="SM00094">
    <property type="entry name" value="TR_FER"/>
    <property type="match status" value="2"/>
</dbReference>
<keyword evidence="14" id="KW-0325">Glycoprotein</keyword>
<keyword evidence="12" id="KW-0472">Membrane</keyword>
<dbReference type="PIRSF" id="PIRSF002549">
    <property type="entry name" value="Transferrin"/>
    <property type="match status" value="1"/>
</dbReference>
<comment type="caution">
    <text evidence="22">The sequence shown here is derived from an EMBL/GenBank/DDBJ whole genome shotgun (WGS) entry which is preliminary data.</text>
</comment>
<dbReference type="PROSITE" id="PS00206">
    <property type="entry name" value="TRANSFERRIN_LIKE_2"/>
    <property type="match status" value="2"/>
</dbReference>
<sequence>MTRTTDLQRRCLWWKEASAQTGLPVIMGARKVLIESQITKPKQLAWSELIIRRLMTLFLLHSQTEFRPLRDSLDLGSAQIKIKSINRRSQLMANMQSRAATLSLLRWCTVSDQELAKCSDMSKAFSRANLFPELACVNGGSVINCTSMINRNLADAATVDGGILYQAGKEHGLKPVVAEAYGQDVGTSYYAVAVVKANSNLTINQLRGAKTCHTGINRTAGWNIPVGFLLDSGRMPMMGCSVTKAVSDYFKASCVPGATAVGDPTSLCELCKGDSAGQSKCELSPKEDYYDYLGAFRCLVDGPGEVAFVKHTTVIEATVGQAQPSWTLEDFQLLCRDGSRAAVSAWRTCHLARVPAHAVITRQDVEGSLIFEVLDQGQQRFNGGNSSFQMFHSTAYGGKNLLFKDSTAKLVPIMEQTYQTWLGDEYLHAMRGLDCDPKRLPEFLRWCVLSTEEIWKCSKMATKRDIDAVVLAGKDVYVAGKAYGLVPAAAEHYADGDTMSTYYAVAVVKRATSDVFTIHDLQQKRSCHTGYGRMAGWNIPIGLLLRKGFIQPQECNLLKAVSGFFSASCIPTAEKEGYPANLCELCIGDSQGNFRCNASSQETYYGYTGAFRCLAEGRGDVAFVKHSSVFENTDGHNTDTWASRLRSGDFQLLCPNGARAEVDQFAGCHWGQVPPRAVMVHPDTNALVVYGLLDKAQDFFGDDNNPYGFKMFSSSEFQKQDLIFKDSTVKIVPVGERRTFESWLGRPFLDSLEGLQSPQCSGAVTKSLNVILLLMTILTLATISTS</sequence>
<evidence type="ECO:0000256" key="15">
    <source>
        <dbReference type="ARBA" id="ARBA00023288"/>
    </source>
</evidence>
<dbReference type="Gene3D" id="3.40.190.10">
    <property type="entry name" value="Periplasmic binding protein-like II"/>
    <property type="match status" value="4"/>
</dbReference>
<comment type="subcellular location">
    <subcellularLocation>
        <location evidence="1">Cell membrane</location>
        <topology evidence="1">Lipid-anchor</topology>
        <topology evidence="1">GPI-anchor</topology>
    </subcellularLocation>
</comment>
<evidence type="ECO:0000313" key="23">
    <source>
        <dbReference type="Proteomes" id="UP000018936"/>
    </source>
</evidence>
<feature type="non-terminal residue" evidence="22">
    <location>
        <position position="1"/>
    </location>
</feature>
<dbReference type="EMBL" id="AZIM01006500">
    <property type="protein sequence ID" value="ETE58627.1"/>
    <property type="molecule type" value="Genomic_DNA"/>
</dbReference>
<feature type="disulfide bond" evidence="20">
    <location>
        <begin position="108"/>
        <end position="145"/>
    </location>
</feature>